<sequence>MKKESAKEKAKNLIGEILDDTKVSCDVAYVMDELNKQGYITQDELSQITDILQTKKE</sequence>
<gene>
    <name evidence="1" type="ORF">U2I54_16340</name>
</gene>
<dbReference type="EMBL" id="JAXOVW010000035">
    <property type="protein sequence ID" value="MDZ5608621.1"/>
    <property type="molecule type" value="Genomic_DNA"/>
</dbReference>
<evidence type="ECO:0000313" key="1">
    <source>
        <dbReference type="EMBL" id="MDZ5608621.1"/>
    </source>
</evidence>
<protein>
    <submittedName>
        <fullName evidence="1">Uncharacterized protein</fullName>
    </submittedName>
</protein>
<accession>A0ABU5JZQ5</accession>
<evidence type="ECO:0000313" key="2">
    <source>
        <dbReference type="Proteomes" id="UP001291930"/>
    </source>
</evidence>
<proteinExistence type="predicted"/>
<reference evidence="2" key="1">
    <citation type="submission" date="2023-11" db="EMBL/GenBank/DDBJ databases">
        <title>Genome Sequence of Bacillus pseudomycoides stain BUPM19.</title>
        <authorList>
            <person name="Farhat A."/>
        </authorList>
    </citation>
    <scope>NUCLEOTIDE SEQUENCE [LARGE SCALE GENOMIC DNA]</scope>
    <source>
        <strain evidence="2">BUPM19</strain>
    </source>
</reference>
<comment type="caution">
    <text evidence="1">The sequence shown here is derived from an EMBL/GenBank/DDBJ whole genome shotgun (WGS) entry which is preliminary data.</text>
</comment>
<dbReference type="Proteomes" id="UP001291930">
    <property type="component" value="Unassembled WGS sequence"/>
</dbReference>
<keyword evidence="2" id="KW-1185">Reference proteome</keyword>
<organism evidence="1 2">
    <name type="scientific">Bacillus bingmayongensis</name>
    <dbReference type="NCBI Taxonomy" id="1150157"/>
    <lineage>
        <taxon>Bacteria</taxon>
        <taxon>Bacillati</taxon>
        <taxon>Bacillota</taxon>
        <taxon>Bacilli</taxon>
        <taxon>Bacillales</taxon>
        <taxon>Bacillaceae</taxon>
        <taxon>Bacillus</taxon>
    </lineage>
</organism>
<dbReference type="RefSeq" id="WP_374218334.1">
    <property type="nucleotide sequence ID" value="NZ_JAXOVW010000035.1"/>
</dbReference>
<name>A0ABU5JZQ5_9BACI</name>